<dbReference type="OrthoDB" id="244941at2759"/>
<dbReference type="Proteomes" id="UP000283634">
    <property type="component" value="Unassembled WGS sequence"/>
</dbReference>
<feature type="compositionally biased region" description="Acidic residues" evidence="1">
    <location>
        <begin position="296"/>
        <end position="309"/>
    </location>
</feature>
<protein>
    <submittedName>
        <fullName evidence="2">Repressor activator protein 1</fullName>
    </submittedName>
</protein>
<feature type="region of interest" description="Disordered" evidence="1">
    <location>
        <begin position="257"/>
        <end position="324"/>
    </location>
</feature>
<feature type="compositionally biased region" description="Polar residues" evidence="1">
    <location>
        <begin position="776"/>
        <end position="785"/>
    </location>
</feature>
<comment type="caution">
    <text evidence="2">The sequence shown here is derived from an EMBL/GenBank/DDBJ whole genome shotgun (WGS) entry which is preliminary data.</text>
</comment>
<name>A0A422NBZ0_TRYRA</name>
<evidence type="ECO:0000313" key="3">
    <source>
        <dbReference type="Proteomes" id="UP000283634"/>
    </source>
</evidence>
<gene>
    <name evidence="2" type="ORF">TraAM80_06043</name>
</gene>
<organism evidence="2 3">
    <name type="scientific">Trypanosoma rangeli</name>
    <dbReference type="NCBI Taxonomy" id="5698"/>
    <lineage>
        <taxon>Eukaryota</taxon>
        <taxon>Discoba</taxon>
        <taxon>Euglenozoa</taxon>
        <taxon>Kinetoplastea</taxon>
        <taxon>Metakinetoplastina</taxon>
        <taxon>Trypanosomatida</taxon>
        <taxon>Trypanosomatidae</taxon>
        <taxon>Trypanosoma</taxon>
        <taxon>Herpetosoma</taxon>
    </lineage>
</organism>
<dbReference type="AlphaFoldDB" id="A0A422NBZ0"/>
<accession>A0A422NBZ0</accession>
<feature type="compositionally biased region" description="Low complexity" evidence="1">
    <location>
        <begin position="263"/>
        <end position="279"/>
    </location>
</feature>
<keyword evidence="3" id="KW-1185">Reference proteome</keyword>
<reference evidence="2 3" key="1">
    <citation type="journal article" date="2018" name="BMC Genomics">
        <title>Genomic comparison of Trypanosoma conorhini and Trypanosoma rangeli to Trypanosoma cruzi strains of high and low virulence.</title>
        <authorList>
            <person name="Bradwell K.R."/>
            <person name="Koparde V.N."/>
            <person name="Matveyev A.V."/>
            <person name="Serrano M.G."/>
            <person name="Alves J.M."/>
            <person name="Parikh H."/>
            <person name="Huang B."/>
            <person name="Lee V."/>
            <person name="Espinosa-Alvarez O."/>
            <person name="Ortiz P.A."/>
            <person name="Costa-Martins A.G."/>
            <person name="Teixeira M.M."/>
            <person name="Buck G.A."/>
        </authorList>
    </citation>
    <scope>NUCLEOTIDE SEQUENCE [LARGE SCALE GENOMIC DNA]</scope>
    <source>
        <strain evidence="2 3">AM80</strain>
    </source>
</reference>
<feature type="region of interest" description="Disordered" evidence="1">
    <location>
        <begin position="740"/>
        <end position="799"/>
    </location>
</feature>
<evidence type="ECO:0000313" key="2">
    <source>
        <dbReference type="EMBL" id="RNF02993.1"/>
    </source>
</evidence>
<evidence type="ECO:0000256" key="1">
    <source>
        <dbReference type="SAM" id="MobiDB-lite"/>
    </source>
</evidence>
<feature type="compositionally biased region" description="Low complexity" evidence="1">
    <location>
        <begin position="755"/>
        <end position="767"/>
    </location>
</feature>
<dbReference type="GeneID" id="40329976"/>
<feature type="compositionally biased region" description="Low complexity" evidence="1">
    <location>
        <begin position="363"/>
        <end position="379"/>
    </location>
</feature>
<dbReference type="EMBL" id="MKGL01000211">
    <property type="protein sequence ID" value="RNF02993.1"/>
    <property type="molecule type" value="Genomic_DNA"/>
</dbReference>
<feature type="region of interest" description="Disordered" evidence="1">
    <location>
        <begin position="608"/>
        <end position="629"/>
    </location>
</feature>
<feature type="region of interest" description="Disordered" evidence="1">
    <location>
        <begin position="353"/>
        <end position="379"/>
    </location>
</feature>
<dbReference type="RefSeq" id="XP_029237240.1">
    <property type="nucleotide sequence ID" value="XM_029382900.1"/>
</dbReference>
<dbReference type="OMA" id="CFISTEP"/>
<feature type="compositionally biased region" description="Basic and acidic residues" evidence="1">
    <location>
        <begin position="619"/>
        <end position="629"/>
    </location>
</feature>
<sequence length="858" mass="93476">MASSTAAARPTWHGVRFFVSADVLLTFSSVKLSEMAGVPGQPQRRITVIDGKAVPVMSYPTASFFLKTLKATGNSVVVVAPWKQEQTASLLRLFGWDAVDDIRVVFPEPGQEAFRLSCLGCTLEEYRIAVVVTTSRTLWHTALWSQVVEVTHELSCPSRSLALLRALSSCLRIAECRVRFPSTAVSSCVALCRARLFSQYRFCLSPEVMDQSSTAMLINAHGGYLVTNCADATHYVVGEGNSALSCTLQRPGLSHQDVEKDASSVSESSSASSSSSLELVEVEREGDGSWNSSFKDDDDDAEVWDDDNSNDYNAGDNNQALNDVMPSSVATTQATTIAGVLDDPVSSLSALSTVNGHREAGETGEAASAATSTSSTTTTATAASTVTVQWLQDCIEGLLVYPHQVAHSSNGSSQWNISTLLLAALIPPPDVEPISLSSLNNIAEGLGFRPLLLPQTEGEVNLATVLQKQWGAMLHVKVHSEELFLRQSATPPNEGGLEMERHLACIAKQFCDAWTIAIRNSRLRNMAESGTQTAAVLTATSETNTDAVLVNAEEPSVDPPAQGRALLMRALGPAEWAKEVDASHVAPKELRVTEKPVSLEPFTTLALVNEPPTGYDTPPEDKEVPTSDDEKIPTAFAQRASETEAEVPAVDLKSQPQSDEREFVMCFIPTEALGDEQNALKVELLLRQPPFRNYPMKLTIGRKGIHCLFVTTFDAKRFHQEGYAEVRNRFLPILPEYGEGSYSSSDTRKRRRSRSPVSKRSTSSSSRGTRKHSLSYTPDSQSHRSASGVEKHTDKISDSTELSKGDLELLGEIGATLEFACQHVDVVERYAVNELADPVFRKQQHQLLRVVDKLKKMR</sequence>
<proteinExistence type="predicted"/>
<feature type="compositionally biased region" description="Basic and acidic residues" evidence="1">
    <location>
        <begin position="789"/>
        <end position="799"/>
    </location>
</feature>